<dbReference type="KEGG" id="buz:AYM40_00765"/>
<evidence type="ECO:0000313" key="2">
    <source>
        <dbReference type="EMBL" id="ANB71046.1"/>
    </source>
</evidence>
<reference evidence="2 3" key="1">
    <citation type="journal article" date="2016" name="Gene">
        <title>PacBio SMRT assembly of a complex multi-replicon genome reveals chlorocatechol degradative operon in a region of genome plasticity.</title>
        <authorList>
            <person name="Ricker N."/>
            <person name="Shen S.Y."/>
            <person name="Goordial J."/>
            <person name="Jin S."/>
            <person name="Fulthorpe R.R."/>
        </authorList>
    </citation>
    <scope>NUCLEOTIDE SEQUENCE [LARGE SCALE GENOMIC DNA]</scope>
    <source>
        <strain evidence="2 3">OLGA172</strain>
    </source>
</reference>
<gene>
    <name evidence="2" type="ORF">AYM40_00765</name>
</gene>
<accession>A0A160FH64</accession>
<dbReference type="EMBL" id="CP014578">
    <property type="protein sequence ID" value="ANB71046.1"/>
    <property type="molecule type" value="Genomic_DNA"/>
</dbReference>
<feature type="signal peptide" evidence="1">
    <location>
        <begin position="1"/>
        <end position="26"/>
    </location>
</feature>
<name>A0A160FH64_9BURK</name>
<feature type="chain" id="PRO_5007814557" evidence="1">
    <location>
        <begin position="27"/>
        <end position="271"/>
    </location>
</feature>
<evidence type="ECO:0000313" key="3">
    <source>
        <dbReference type="Proteomes" id="UP000076852"/>
    </source>
</evidence>
<sequence length="271" mass="29491">MTKTHMKKLTLIASAVLVAASLASCADISQNPLAKAINPPADVTPISYPPVTFIVPHDPHIFANGQVAGLVPGGAGLRPTIGRTDYALQLRDITADSFVIHAYYSNGYVGSGVKYTIDYSKTDNGSYSTVTMKPVKRATYQQGLVGKFPVPGFNEALVHRYIEASSFWYKFEIDTKYDTASVYSSFRRLAPSANMGQGSTDPVTGKIISEWFVGNYRGVEYEYSLEVFPYRNGSKAVIGLGIPAVETAPNVVDYRVILNDIRKQLDGIANS</sequence>
<protein>
    <submittedName>
        <fullName evidence="2">Uncharacterized protein</fullName>
    </submittedName>
</protein>
<dbReference type="Proteomes" id="UP000076852">
    <property type="component" value="Chromosome 1"/>
</dbReference>
<keyword evidence="1" id="KW-0732">Signal</keyword>
<dbReference type="AlphaFoldDB" id="A0A160FH64"/>
<proteinExistence type="predicted"/>
<organism evidence="2 3">
    <name type="scientific">Paraburkholderia phytofirmans OLGA172</name>
    <dbReference type="NCBI Taxonomy" id="1417228"/>
    <lineage>
        <taxon>Bacteria</taxon>
        <taxon>Pseudomonadati</taxon>
        <taxon>Pseudomonadota</taxon>
        <taxon>Betaproteobacteria</taxon>
        <taxon>Burkholderiales</taxon>
        <taxon>Burkholderiaceae</taxon>
        <taxon>Paraburkholderia</taxon>
    </lineage>
</organism>
<keyword evidence="3" id="KW-1185">Reference proteome</keyword>
<evidence type="ECO:0000256" key="1">
    <source>
        <dbReference type="SAM" id="SignalP"/>
    </source>
</evidence>
<dbReference type="PROSITE" id="PS51257">
    <property type="entry name" value="PROKAR_LIPOPROTEIN"/>
    <property type="match status" value="1"/>
</dbReference>